<proteinExistence type="predicted"/>
<comment type="caution">
    <text evidence="1">The sequence shown here is derived from an EMBL/GenBank/DDBJ whole genome shotgun (WGS) entry which is preliminary data.</text>
</comment>
<dbReference type="PANTHER" id="PTHR35180">
    <property type="entry name" value="PROTEIN CBG06219"/>
    <property type="match status" value="1"/>
</dbReference>
<gene>
    <name evidence="1" type="ORF">BV898_11841</name>
</gene>
<dbReference type="AlphaFoldDB" id="A0A1W0WFI7"/>
<dbReference type="PANTHER" id="PTHR35180:SF7">
    <property type="entry name" value="SRCR DOMAIN-CONTAINING PROTEIN"/>
    <property type="match status" value="1"/>
</dbReference>
<dbReference type="EMBL" id="MTYJ01000113">
    <property type="protein sequence ID" value="OQV13959.1"/>
    <property type="molecule type" value="Genomic_DNA"/>
</dbReference>
<dbReference type="OrthoDB" id="6378219at2759"/>
<reference evidence="2" key="1">
    <citation type="submission" date="2017-01" db="EMBL/GenBank/DDBJ databases">
        <title>Comparative genomics of anhydrobiosis in the tardigrade Hypsibius dujardini.</title>
        <authorList>
            <person name="Yoshida Y."/>
            <person name="Koutsovoulos G."/>
            <person name="Laetsch D."/>
            <person name="Stevens L."/>
            <person name="Kumar S."/>
            <person name="Horikawa D."/>
            <person name="Ishino K."/>
            <person name="Komine S."/>
            <person name="Tomita M."/>
            <person name="Blaxter M."/>
            <person name="Arakawa K."/>
        </authorList>
    </citation>
    <scope>NUCLEOTIDE SEQUENCE [LARGE SCALE GENOMIC DNA]</scope>
    <source>
        <strain evidence="2">Z151</strain>
    </source>
</reference>
<organism evidence="1 2">
    <name type="scientific">Hypsibius exemplaris</name>
    <name type="common">Freshwater tardigrade</name>
    <dbReference type="NCBI Taxonomy" id="2072580"/>
    <lineage>
        <taxon>Eukaryota</taxon>
        <taxon>Metazoa</taxon>
        <taxon>Ecdysozoa</taxon>
        <taxon>Tardigrada</taxon>
        <taxon>Eutardigrada</taxon>
        <taxon>Parachela</taxon>
        <taxon>Hypsibioidea</taxon>
        <taxon>Hypsibiidae</taxon>
        <taxon>Hypsibius</taxon>
    </lineage>
</organism>
<dbReference type="Proteomes" id="UP000192578">
    <property type="component" value="Unassembled WGS sequence"/>
</dbReference>
<protein>
    <submittedName>
        <fullName evidence="1">Uncharacterized protein</fullName>
    </submittedName>
</protein>
<sequence length="148" mass="16492">MSPEFGYMLPQFGYMLPQFGYMLPQFGYMLPQFGYMLPQFGYMSPQFGYNLISQHQNSSSNMSGKFYLALFLVTVTVVQYTEAASKHCTWHGTAPTCMPSCPSDKFAIKENNCGKAKIACCILGKKKLCCPKALKGQITPEMAEAMAD</sequence>
<name>A0A1W0WFI7_HYPEX</name>
<accession>A0A1W0WFI7</accession>
<evidence type="ECO:0000313" key="1">
    <source>
        <dbReference type="EMBL" id="OQV13959.1"/>
    </source>
</evidence>
<evidence type="ECO:0000313" key="2">
    <source>
        <dbReference type="Proteomes" id="UP000192578"/>
    </source>
</evidence>
<keyword evidence="2" id="KW-1185">Reference proteome</keyword>